<comment type="caution">
    <text evidence="3">The sequence shown here is derived from an EMBL/GenBank/DDBJ whole genome shotgun (WGS) entry which is preliminary data.</text>
</comment>
<keyword evidence="4" id="KW-1185">Reference proteome</keyword>
<dbReference type="InParanoid" id="A0A1Z5JI69"/>
<feature type="compositionally biased region" description="Acidic residues" evidence="1">
    <location>
        <begin position="46"/>
        <end position="63"/>
    </location>
</feature>
<gene>
    <name evidence="3" type="ORF">FisN_2HuN28</name>
</gene>
<proteinExistence type="predicted"/>
<evidence type="ECO:0000313" key="3">
    <source>
        <dbReference type="EMBL" id="GAX13705.1"/>
    </source>
</evidence>
<keyword evidence="2" id="KW-1133">Transmembrane helix</keyword>
<evidence type="ECO:0000256" key="1">
    <source>
        <dbReference type="SAM" id="MobiDB-lite"/>
    </source>
</evidence>
<feature type="compositionally biased region" description="Basic and acidic residues" evidence="1">
    <location>
        <begin position="74"/>
        <end position="95"/>
    </location>
</feature>
<evidence type="ECO:0000256" key="2">
    <source>
        <dbReference type="SAM" id="Phobius"/>
    </source>
</evidence>
<feature type="region of interest" description="Disordered" evidence="1">
    <location>
        <begin position="44"/>
        <end position="146"/>
    </location>
</feature>
<evidence type="ECO:0000313" key="4">
    <source>
        <dbReference type="Proteomes" id="UP000198406"/>
    </source>
</evidence>
<organism evidence="3 4">
    <name type="scientific">Fistulifera solaris</name>
    <name type="common">Oleaginous diatom</name>
    <dbReference type="NCBI Taxonomy" id="1519565"/>
    <lineage>
        <taxon>Eukaryota</taxon>
        <taxon>Sar</taxon>
        <taxon>Stramenopiles</taxon>
        <taxon>Ochrophyta</taxon>
        <taxon>Bacillariophyta</taxon>
        <taxon>Bacillariophyceae</taxon>
        <taxon>Bacillariophycidae</taxon>
        <taxon>Naviculales</taxon>
        <taxon>Naviculaceae</taxon>
        <taxon>Fistulifera</taxon>
    </lineage>
</organism>
<accession>A0A1Z5JI69</accession>
<keyword evidence="2" id="KW-0472">Membrane</keyword>
<name>A0A1Z5JI69_FISSO</name>
<reference evidence="3 4" key="1">
    <citation type="journal article" date="2015" name="Plant Cell">
        <title>Oil accumulation by the oleaginous diatom Fistulifera solaris as revealed by the genome and transcriptome.</title>
        <authorList>
            <person name="Tanaka T."/>
            <person name="Maeda Y."/>
            <person name="Veluchamy A."/>
            <person name="Tanaka M."/>
            <person name="Abida H."/>
            <person name="Marechal E."/>
            <person name="Bowler C."/>
            <person name="Muto M."/>
            <person name="Sunaga Y."/>
            <person name="Tanaka M."/>
            <person name="Yoshino T."/>
            <person name="Taniguchi T."/>
            <person name="Fukuda Y."/>
            <person name="Nemoto M."/>
            <person name="Matsumoto M."/>
            <person name="Wong P.S."/>
            <person name="Aburatani S."/>
            <person name="Fujibuchi W."/>
        </authorList>
    </citation>
    <scope>NUCLEOTIDE SEQUENCE [LARGE SCALE GENOMIC DNA]</scope>
    <source>
        <strain evidence="3 4">JPCC DA0580</strain>
    </source>
</reference>
<dbReference type="EMBL" id="BDSP01000072">
    <property type="protein sequence ID" value="GAX13705.1"/>
    <property type="molecule type" value="Genomic_DNA"/>
</dbReference>
<sequence>MNDDDDSISSSNMLGFNMMAIMAMSHMQSTLAMMQCATMLAIDLMDSSEDEQDEEEDEEDEDNYNYNNDNEFTIDIKKKCDQEKENKNQQNEKDNKKKRTTKAQRKNDNEAQQKEGDIKTNACSLPSPKRRKCDHINAAGHAGKGK</sequence>
<dbReference type="Proteomes" id="UP000198406">
    <property type="component" value="Unassembled WGS sequence"/>
</dbReference>
<dbReference type="AlphaFoldDB" id="A0A1Z5JI69"/>
<feature type="compositionally biased region" description="Basic and acidic residues" evidence="1">
    <location>
        <begin position="105"/>
        <end position="118"/>
    </location>
</feature>
<keyword evidence="2" id="KW-0812">Transmembrane</keyword>
<feature type="transmembrane region" description="Helical" evidence="2">
    <location>
        <begin position="20"/>
        <end position="42"/>
    </location>
</feature>
<protein>
    <submittedName>
        <fullName evidence="3">Uncharacterized protein</fullName>
    </submittedName>
</protein>